<dbReference type="Pfam" id="PF03852">
    <property type="entry name" value="Vsr"/>
    <property type="match status" value="1"/>
</dbReference>
<dbReference type="AlphaFoldDB" id="A0A1L5BTI3"/>
<dbReference type="GO" id="GO:0006298">
    <property type="term" value="P:mismatch repair"/>
    <property type="evidence" value="ECO:0007669"/>
    <property type="project" value="UniProtKB-UniRule"/>
</dbReference>
<evidence type="ECO:0000256" key="6">
    <source>
        <dbReference type="PIRNR" id="PIRNR018267"/>
    </source>
</evidence>
<dbReference type="Proteomes" id="UP000004550">
    <property type="component" value="Chromosome"/>
</dbReference>
<reference evidence="7 8" key="1">
    <citation type="journal article" date="2012" name="J. Bacteriol.">
        <title>Genome sequence of Sphingobium indicum B90A, a hexachlorocyclohexane-degrading bacterium.</title>
        <authorList>
            <person name="Anand S."/>
            <person name="Sangwan N."/>
            <person name="Lata P."/>
            <person name="Kaur J."/>
            <person name="Dua A."/>
            <person name="Singh A.K."/>
            <person name="Verma M."/>
            <person name="Kaur J."/>
            <person name="Khurana J.P."/>
            <person name="Khurana P."/>
            <person name="Mathur S."/>
            <person name="Lal R."/>
        </authorList>
    </citation>
    <scope>NUCLEOTIDE SEQUENCE [LARGE SCALE GENOMIC DNA]</scope>
    <source>
        <strain evidence="8">DSM 16412 / CCM 7286 / MTCC 6364 / B90A</strain>
    </source>
</reference>
<keyword evidence="4 6" id="KW-0378">Hydrolase</keyword>
<dbReference type="InterPro" id="IPR011335">
    <property type="entry name" value="Restrct_endonuc-II-like"/>
</dbReference>
<accession>A0A1L5BTI3</accession>
<sequence length="132" mass="15361">MRLIRGRDTKPELRVRRALHAAGLRYRLQAKDLPGRPDIVFRKRKVAIFVHGCFWHQHPDPACKLARMPKSRQEFWEPKLRGNRSRDEAVKAKLEAGGWRVFEIWECQLGAEPLDMIITEIQAALRRPGKTG</sequence>
<comment type="function">
    <text evidence="6">May nick specific sequences that contain T:G mispairs resulting from m5C-deamination.</text>
</comment>
<gene>
    <name evidence="7" type="ORF">SIDU_01980</name>
</gene>
<evidence type="ECO:0000256" key="2">
    <source>
        <dbReference type="ARBA" id="ARBA00022759"/>
    </source>
</evidence>
<evidence type="ECO:0000256" key="3">
    <source>
        <dbReference type="ARBA" id="ARBA00022763"/>
    </source>
</evidence>
<dbReference type="KEGG" id="sinb:SIDU_01980"/>
<dbReference type="SUPFAM" id="SSF52980">
    <property type="entry name" value="Restriction endonuclease-like"/>
    <property type="match status" value="1"/>
</dbReference>
<dbReference type="GO" id="GO:0004519">
    <property type="term" value="F:endonuclease activity"/>
    <property type="evidence" value="ECO:0007669"/>
    <property type="project" value="UniProtKB-KW"/>
</dbReference>
<dbReference type="EC" id="3.1.-.-" evidence="6"/>
<keyword evidence="3 6" id="KW-0227">DNA damage</keyword>
<evidence type="ECO:0000256" key="5">
    <source>
        <dbReference type="ARBA" id="ARBA00023204"/>
    </source>
</evidence>
<dbReference type="Gene3D" id="3.40.960.10">
    <property type="entry name" value="VSR Endonuclease"/>
    <property type="match status" value="1"/>
</dbReference>
<evidence type="ECO:0000256" key="1">
    <source>
        <dbReference type="ARBA" id="ARBA00022722"/>
    </source>
</evidence>
<dbReference type="NCBIfam" id="TIGR00632">
    <property type="entry name" value="vsr"/>
    <property type="match status" value="1"/>
</dbReference>
<evidence type="ECO:0000313" key="8">
    <source>
        <dbReference type="Proteomes" id="UP000004550"/>
    </source>
</evidence>
<dbReference type="InterPro" id="IPR004603">
    <property type="entry name" value="DNA_mismatch_endonuc_vsr"/>
</dbReference>
<name>A0A1L5BTI3_SPHIB</name>
<evidence type="ECO:0000256" key="4">
    <source>
        <dbReference type="ARBA" id="ARBA00022801"/>
    </source>
</evidence>
<keyword evidence="1 6" id="KW-0540">Nuclease</keyword>
<dbReference type="EMBL" id="CP013070">
    <property type="protein sequence ID" value="APL96188.1"/>
    <property type="molecule type" value="Genomic_DNA"/>
</dbReference>
<evidence type="ECO:0000313" key="7">
    <source>
        <dbReference type="EMBL" id="APL96188.1"/>
    </source>
</evidence>
<dbReference type="GO" id="GO:0016787">
    <property type="term" value="F:hydrolase activity"/>
    <property type="evidence" value="ECO:0007669"/>
    <property type="project" value="UniProtKB-KW"/>
</dbReference>
<dbReference type="REBASE" id="51950">
    <property type="entry name" value="V.SinB90AORF4622P"/>
</dbReference>
<dbReference type="CDD" id="cd00221">
    <property type="entry name" value="Vsr"/>
    <property type="match status" value="1"/>
</dbReference>
<organism evidence="7 8">
    <name type="scientific">Sphingobium indicum (strain DSM 16412 / CCM 7286 / MTCC 6364 / B90A)</name>
    <dbReference type="NCBI Taxonomy" id="861109"/>
    <lineage>
        <taxon>Bacteria</taxon>
        <taxon>Pseudomonadati</taxon>
        <taxon>Pseudomonadota</taxon>
        <taxon>Alphaproteobacteria</taxon>
        <taxon>Sphingomonadales</taxon>
        <taxon>Sphingomonadaceae</taxon>
        <taxon>Sphingobium</taxon>
    </lineage>
</organism>
<keyword evidence="5 6" id="KW-0234">DNA repair</keyword>
<keyword evidence="2 6" id="KW-0255">Endonuclease</keyword>
<protein>
    <recommendedName>
        <fullName evidence="6">Very short patch repair endonuclease</fullName>
        <ecNumber evidence="6">3.1.-.-</ecNumber>
    </recommendedName>
</protein>
<comment type="similarity">
    <text evidence="6">Belongs to the vsr family.</text>
</comment>
<proteinExistence type="inferred from homology"/>
<dbReference type="PIRSF" id="PIRSF018267">
    <property type="entry name" value="VSR_endonuc"/>
    <property type="match status" value="1"/>
</dbReference>